<dbReference type="Proteomes" id="UP000533598">
    <property type="component" value="Unassembled WGS sequence"/>
</dbReference>
<dbReference type="GO" id="GO:0003700">
    <property type="term" value="F:DNA-binding transcription factor activity"/>
    <property type="evidence" value="ECO:0007669"/>
    <property type="project" value="InterPro"/>
</dbReference>
<reference evidence="2 3" key="1">
    <citation type="submission" date="2020-08" db="EMBL/GenBank/DDBJ databases">
        <title>Sequencing the genomes of 1000 actinobacteria strains.</title>
        <authorList>
            <person name="Klenk H.-P."/>
        </authorList>
    </citation>
    <scope>NUCLEOTIDE SEQUENCE [LARGE SCALE GENOMIC DNA]</scope>
    <source>
        <strain evidence="2 3">DSM 44230</strain>
    </source>
</reference>
<feature type="domain" description="RNA polymerase sigma-70 region 2" evidence="1">
    <location>
        <begin position="60"/>
        <end position="103"/>
    </location>
</feature>
<evidence type="ECO:0000259" key="1">
    <source>
        <dbReference type="Pfam" id="PF04542"/>
    </source>
</evidence>
<dbReference type="GO" id="GO:0006352">
    <property type="term" value="P:DNA-templated transcription initiation"/>
    <property type="evidence" value="ECO:0007669"/>
    <property type="project" value="InterPro"/>
</dbReference>
<sequence length="240" mass="26227">MNACTVDAWWTEVPLGNSGHRDLTRIPPERLALLLEQAMGLARHAIRAQRGPLRDLLGGAEDLAQQLRLWILAAARTYDPERGTWTGHLTQRVRQQAADHWRATVGHTALNKVRAFRAADGEPLNGQDQLQVARILSLLPGKQSTLDVANDVVDGAGNAEHAVDSHSEATVATLALLYAPETADPFVARRLCRGVAVHVLRRVCGQAQRRIAACGIHHRTAAAVENELYARVRELLDPPG</sequence>
<evidence type="ECO:0000313" key="3">
    <source>
        <dbReference type="Proteomes" id="UP000533598"/>
    </source>
</evidence>
<keyword evidence="3" id="KW-1185">Reference proteome</keyword>
<dbReference type="RefSeq" id="WP_185003144.1">
    <property type="nucleotide sequence ID" value="NZ_BAAAUI010000085.1"/>
</dbReference>
<dbReference type="EMBL" id="JACHMH010000001">
    <property type="protein sequence ID" value="MBB4677204.1"/>
    <property type="molecule type" value="Genomic_DNA"/>
</dbReference>
<protein>
    <recommendedName>
        <fullName evidence="1">RNA polymerase sigma-70 region 2 domain-containing protein</fullName>
    </recommendedName>
</protein>
<evidence type="ECO:0000313" key="2">
    <source>
        <dbReference type="EMBL" id="MBB4677204.1"/>
    </source>
</evidence>
<gene>
    <name evidence="2" type="ORF">HNR67_003322</name>
</gene>
<organism evidence="2 3">
    <name type="scientific">Crossiella cryophila</name>
    <dbReference type="NCBI Taxonomy" id="43355"/>
    <lineage>
        <taxon>Bacteria</taxon>
        <taxon>Bacillati</taxon>
        <taxon>Actinomycetota</taxon>
        <taxon>Actinomycetes</taxon>
        <taxon>Pseudonocardiales</taxon>
        <taxon>Pseudonocardiaceae</taxon>
        <taxon>Crossiella</taxon>
    </lineage>
</organism>
<dbReference type="InterPro" id="IPR007627">
    <property type="entry name" value="RNA_pol_sigma70_r2"/>
</dbReference>
<dbReference type="AlphaFoldDB" id="A0A7W7C9U8"/>
<comment type="caution">
    <text evidence="2">The sequence shown here is derived from an EMBL/GenBank/DDBJ whole genome shotgun (WGS) entry which is preliminary data.</text>
</comment>
<name>A0A7W7C9U8_9PSEU</name>
<dbReference type="Pfam" id="PF04542">
    <property type="entry name" value="Sigma70_r2"/>
    <property type="match status" value="1"/>
</dbReference>
<proteinExistence type="predicted"/>
<accession>A0A7W7C9U8</accession>